<keyword evidence="2" id="KW-1185">Reference proteome</keyword>
<dbReference type="EMBL" id="BGPR01000529">
    <property type="protein sequence ID" value="GBM24985.1"/>
    <property type="molecule type" value="Genomic_DNA"/>
</dbReference>
<proteinExistence type="predicted"/>
<gene>
    <name evidence="1" type="ORF">AVEN_262134_1</name>
</gene>
<evidence type="ECO:0000313" key="2">
    <source>
        <dbReference type="Proteomes" id="UP000499080"/>
    </source>
</evidence>
<reference evidence="1 2" key="1">
    <citation type="journal article" date="2019" name="Sci. Rep.">
        <title>Orb-weaving spider Araneus ventricosus genome elucidates the spidroin gene catalogue.</title>
        <authorList>
            <person name="Kono N."/>
            <person name="Nakamura H."/>
            <person name="Ohtoshi R."/>
            <person name="Moran D.A.P."/>
            <person name="Shinohara A."/>
            <person name="Yoshida Y."/>
            <person name="Fujiwara M."/>
            <person name="Mori M."/>
            <person name="Tomita M."/>
            <person name="Arakawa K."/>
        </authorList>
    </citation>
    <scope>NUCLEOTIDE SEQUENCE [LARGE SCALE GENOMIC DNA]</scope>
</reference>
<accession>A0A4Y2EAZ4</accession>
<dbReference type="AlphaFoldDB" id="A0A4Y2EAZ4"/>
<name>A0A4Y2EAZ4_ARAVE</name>
<sequence>MANKLAKIIPFANTKQNLVFDWSSLGLLSSLQTKPGPIKVFILIGVPGSKLDLMVYKTVNFETDLDQEMVKRPQDVSNNKELWGSDLLLHRKSHGGFVQRQTSS</sequence>
<comment type="caution">
    <text evidence="1">The sequence shown here is derived from an EMBL/GenBank/DDBJ whole genome shotgun (WGS) entry which is preliminary data.</text>
</comment>
<organism evidence="1 2">
    <name type="scientific">Araneus ventricosus</name>
    <name type="common">Orbweaver spider</name>
    <name type="synonym">Epeira ventricosa</name>
    <dbReference type="NCBI Taxonomy" id="182803"/>
    <lineage>
        <taxon>Eukaryota</taxon>
        <taxon>Metazoa</taxon>
        <taxon>Ecdysozoa</taxon>
        <taxon>Arthropoda</taxon>
        <taxon>Chelicerata</taxon>
        <taxon>Arachnida</taxon>
        <taxon>Araneae</taxon>
        <taxon>Araneomorphae</taxon>
        <taxon>Entelegynae</taxon>
        <taxon>Araneoidea</taxon>
        <taxon>Araneidae</taxon>
        <taxon>Araneus</taxon>
    </lineage>
</organism>
<dbReference type="Proteomes" id="UP000499080">
    <property type="component" value="Unassembled WGS sequence"/>
</dbReference>
<evidence type="ECO:0000313" key="1">
    <source>
        <dbReference type="EMBL" id="GBM24985.1"/>
    </source>
</evidence>
<protein>
    <submittedName>
        <fullName evidence="1">Uncharacterized protein</fullName>
    </submittedName>
</protein>